<dbReference type="PANTHER" id="PTHR33295">
    <property type="entry name" value="ATPASE"/>
    <property type="match status" value="1"/>
</dbReference>
<evidence type="ECO:0000259" key="2">
    <source>
        <dbReference type="Pfam" id="PF13635"/>
    </source>
</evidence>
<dbReference type="EMBL" id="QPJT01000004">
    <property type="protein sequence ID" value="RCX18817.1"/>
    <property type="molecule type" value="Genomic_DNA"/>
</dbReference>
<evidence type="ECO:0000313" key="4">
    <source>
        <dbReference type="Proteomes" id="UP000253034"/>
    </source>
</evidence>
<accession>A0A369BEB3</accession>
<dbReference type="Pfam" id="PF13173">
    <property type="entry name" value="AAA_14"/>
    <property type="match status" value="1"/>
</dbReference>
<evidence type="ECO:0000259" key="1">
    <source>
        <dbReference type="Pfam" id="PF13173"/>
    </source>
</evidence>
<dbReference type="PANTHER" id="PTHR33295:SF20">
    <property type="entry name" value="ATPASE"/>
    <property type="match status" value="1"/>
</dbReference>
<gene>
    <name evidence="3" type="ORF">DFR58_10486</name>
</gene>
<proteinExistence type="predicted"/>
<dbReference type="RefSeq" id="WP_114296665.1">
    <property type="nucleotide sequence ID" value="NZ_QPJT01000004.1"/>
</dbReference>
<keyword evidence="4" id="KW-1185">Reference proteome</keyword>
<feature type="domain" description="DUF4143" evidence="2">
    <location>
        <begin position="198"/>
        <end position="344"/>
    </location>
</feature>
<name>A0A369BEB3_9FIRM</name>
<dbReference type="SUPFAM" id="SSF52540">
    <property type="entry name" value="P-loop containing nucleoside triphosphate hydrolases"/>
    <property type="match status" value="1"/>
</dbReference>
<dbReference type="OrthoDB" id="9801684at2"/>
<dbReference type="InterPro" id="IPR027417">
    <property type="entry name" value="P-loop_NTPase"/>
</dbReference>
<evidence type="ECO:0008006" key="5">
    <source>
        <dbReference type="Google" id="ProtNLM"/>
    </source>
</evidence>
<reference evidence="3 4" key="1">
    <citation type="submission" date="2018-07" db="EMBL/GenBank/DDBJ databases">
        <title>Genomic Encyclopedia of Type Strains, Phase IV (KMG-IV): sequencing the most valuable type-strain genomes for metagenomic binning, comparative biology and taxonomic classification.</title>
        <authorList>
            <person name="Goeker M."/>
        </authorList>
    </citation>
    <scope>NUCLEOTIDE SEQUENCE [LARGE SCALE GENOMIC DNA]</scope>
    <source>
        <strain evidence="3 4">DSM 27016</strain>
    </source>
</reference>
<dbReference type="InterPro" id="IPR025420">
    <property type="entry name" value="DUF4143"/>
</dbReference>
<evidence type="ECO:0000313" key="3">
    <source>
        <dbReference type="EMBL" id="RCX18817.1"/>
    </source>
</evidence>
<sequence length="399" mass="46299">MIQREMYMSKIRPFMKQDIIKVLTGIRRSGKSVMLELIQQELRLQGVSDKQILSVNLESRNNPFAASVDGIYSYVNNFASRAAGKIYLFFDEIQEQDGWESMINSCMIDFDADIYITGSNAKLLSGELATYIGGRYVEFKIFPFSYKEMLDITSFKNNAEAFQMYLTRGGMPFLYQFPIDEKSSMQYLSDIYDSIILKDIATRNKIRDIELLKRTIQFFIANIGNTFSAANISKYLKSEMRSVSTETIYNYIDYCKTACFLHLVPREDVIGKKLLQFQEKIYIADHGIREAVYGNNMRDINQTLENIVYMELLRRGYNIRVGKNSSNEIDFVAVSGKEKIYVQVTYILATEETIEREFSVLETIPDNYPKYVVSMDEIDRGRNGIKNVNIREFLLMDNY</sequence>
<feature type="domain" description="AAA" evidence="1">
    <location>
        <begin position="20"/>
        <end position="150"/>
    </location>
</feature>
<dbReference type="Proteomes" id="UP000253034">
    <property type="component" value="Unassembled WGS sequence"/>
</dbReference>
<dbReference type="AlphaFoldDB" id="A0A369BEB3"/>
<protein>
    <recommendedName>
        <fullName evidence="5">AAA+ ATPase domain-containing protein</fullName>
    </recommendedName>
</protein>
<dbReference type="Pfam" id="PF13635">
    <property type="entry name" value="DUF4143"/>
    <property type="match status" value="1"/>
</dbReference>
<dbReference type="InterPro" id="IPR041682">
    <property type="entry name" value="AAA_14"/>
</dbReference>
<comment type="caution">
    <text evidence="3">The sequence shown here is derived from an EMBL/GenBank/DDBJ whole genome shotgun (WGS) entry which is preliminary data.</text>
</comment>
<organism evidence="3 4">
    <name type="scientific">Anaerobacterium chartisolvens</name>
    <dbReference type="NCBI Taxonomy" id="1297424"/>
    <lineage>
        <taxon>Bacteria</taxon>
        <taxon>Bacillati</taxon>
        <taxon>Bacillota</taxon>
        <taxon>Clostridia</taxon>
        <taxon>Eubacteriales</taxon>
        <taxon>Oscillospiraceae</taxon>
        <taxon>Anaerobacterium</taxon>
    </lineage>
</organism>